<name>A0AAN5Z106_FUSAU</name>
<dbReference type="InterPro" id="IPR006076">
    <property type="entry name" value="FAD-dep_OxRdtase"/>
</dbReference>
<dbReference type="Gene3D" id="3.30.9.10">
    <property type="entry name" value="D-Amino Acid Oxidase, subunit A, domain 2"/>
    <property type="match status" value="2"/>
</dbReference>
<dbReference type="Pfam" id="PF01266">
    <property type="entry name" value="DAO"/>
    <property type="match status" value="2"/>
</dbReference>
<evidence type="ECO:0000313" key="2">
    <source>
        <dbReference type="EMBL" id="KAF5228925.1"/>
    </source>
</evidence>
<feature type="domain" description="FAD dependent oxidoreductase" evidence="1">
    <location>
        <begin position="41"/>
        <end position="404"/>
    </location>
</feature>
<dbReference type="GO" id="GO:0005737">
    <property type="term" value="C:cytoplasm"/>
    <property type="evidence" value="ECO:0007669"/>
    <property type="project" value="TreeGrafter"/>
</dbReference>
<feature type="domain" description="FAD dependent oxidoreductase" evidence="1">
    <location>
        <begin position="511"/>
        <end position="892"/>
    </location>
</feature>
<dbReference type="AlphaFoldDB" id="A0AAN5Z106"/>
<dbReference type="SUPFAM" id="SSF51905">
    <property type="entry name" value="FAD/NAD(P)-binding domain"/>
    <property type="match status" value="2"/>
</dbReference>
<gene>
    <name evidence="2" type="ORF">FAUST_10724</name>
</gene>
<keyword evidence="3" id="KW-1185">Reference proteome</keyword>
<dbReference type="InterPro" id="IPR036188">
    <property type="entry name" value="FAD/NAD-bd_sf"/>
</dbReference>
<dbReference type="Gene3D" id="3.50.50.60">
    <property type="entry name" value="FAD/NAD(P)-binding domain"/>
    <property type="match status" value="2"/>
</dbReference>
<sequence>MAFLPAASLPVPNPTESYWMTQPHPFLEDFCSTENVPKNVDTVIIGSGIAGILIANDLLSRQPGMKIAMLEAREACSGATGRNGGHIKPDCYRSFATFQKLYGTDQAISLCRFEMENMKEFVKFIREQGLAEAIDLVETRSVDFFMNAQSWSEAQESIKLYKEAAGDLPDIEVHGADETETKFGFVKCLGAVSYPACSLWPRKLAMCLLERAVDNGLMLFTKTPVTSVSGESEQDCTIESTKGTIKCHQVYHATNGYVSNLLPEFIGKVVPAKGIVVAVNPDATSLRPPMDHTCGVQWGEDFDYMIQRPSDGRPLIFGGRDLAHPDGLFGPVGDLDDSTTTPEIVKALIEFPTSFMKDWVAELPPRNVWSGIMGFTADEVPFVGNVPGRPGQFVVAGFMGHGMARVFLTIRSLLQLAHSEEVDSRVPKMYFDVEKRLKKPTPAWDEYPIMSTWVSHEDFSSQYGQADLSRSAPCPSEFPEDAAKSQSYWIRNFPIALDDQYASAALPEEVDVAIIGSGITGAVAAFKLSELRPNLRVALLEARGLCTGATGRNGGHLSRPEVYDIRGLAKLHGPEDALRVRQMFLRNRDMTVDCIAQLGAESAVDLRMNGTIVVFETEAERDAFKEDFVFAQKLGHEPECQLLSQDEVLEKLQMDPDTAKYGAAYLAKCGTLYPRKLVNVLLETAVKRMKALTLHPFTPVTSILKEQSESELRYTVHTSKGSLKAKAVLYATNGYSSHIVPSLRGEDGVYGCKAHMIGVQPPATEAPQLNLGFGFADFWHWIQQRPDNGPFLYGLATAELIGDYNDTTTLPNDHPVRQEMYSFLAKAFPQSFPDGVALDHLTYDWTGVQGFTKDGASIVGRPVKGSPGEFASVGHNGEGMAKCFVCASVVTDGILEYLDGKRVLKAPDWFPRAYWRDEAPMGT</sequence>
<comment type="caution">
    <text evidence="2">The sequence shown here is derived from an EMBL/GenBank/DDBJ whole genome shotgun (WGS) entry which is preliminary data.</text>
</comment>
<reference evidence="2 3" key="1">
    <citation type="submission" date="2020-02" db="EMBL/GenBank/DDBJ databases">
        <title>Identification and distribution of gene clusters putatively required for synthesis of sphingolipid metabolism inhibitors in phylogenetically diverse species of the filamentous fungus Fusarium.</title>
        <authorList>
            <person name="Kim H.-S."/>
            <person name="Busman M."/>
            <person name="Brown D.W."/>
            <person name="Divon H."/>
            <person name="Uhlig S."/>
            <person name="Proctor R.H."/>
        </authorList>
    </citation>
    <scope>NUCLEOTIDE SEQUENCE [LARGE SCALE GENOMIC DNA]</scope>
    <source>
        <strain evidence="2 3">NRRL 2903</strain>
    </source>
</reference>
<evidence type="ECO:0000313" key="3">
    <source>
        <dbReference type="Proteomes" id="UP000537989"/>
    </source>
</evidence>
<protein>
    <recommendedName>
        <fullName evidence="1">FAD dependent oxidoreductase domain-containing protein</fullName>
    </recommendedName>
</protein>
<dbReference type="PANTHER" id="PTHR13847">
    <property type="entry name" value="SARCOSINE DEHYDROGENASE-RELATED"/>
    <property type="match status" value="1"/>
</dbReference>
<evidence type="ECO:0000259" key="1">
    <source>
        <dbReference type="Pfam" id="PF01266"/>
    </source>
</evidence>
<accession>A0AAN5Z106</accession>
<organism evidence="2 3">
    <name type="scientific">Fusarium austroamericanum</name>
    <dbReference type="NCBI Taxonomy" id="282268"/>
    <lineage>
        <taxon>Eukaryota</taxon>
        <taxon>Fungi</taxon>
        <taxon>Dikarya</taxon>
        <taxon>Ascomycota</taxon>
        <taxon>Pezizomycotina</taxon>
        <taxon>Sordariomycetes</taxon>
        <taxon>Hypocreomycetidae</taxon>
        <taxon>Hypocreales</taxon>
        <taxon>Nectriaceae</taxon>
        <taxon>Fusarium</taxon>
    </lineage>
</organism>
<dbReference type="PANTHER" id="PTHR13847:SF260">
    <property type="entry name" value="FAD DEPENDENT OXIDOREDUCTASE DOMAIN-CONTAINING PROTEIN"/>
    <property type="match status" value="1"/>
</dbReference>
<dbReference type="Proteomes" id="UP000537989">
    <property type="component" value="Unassembled WGS sequence"/>
</dbReference>
<proteinExistence type="predicted"/>
<dbReference type="EMBL" id="JAAMOD010000434">
    <property type="protein sequence ID" value="KAF5228925.1"/>
    <property type="molecule type" value="Genomic_DNA"/>
</dbReference>